<evidence type="ECO:0000313" key="2">
    <source>
        <dbReference type="Proteomes" id="UP001152320"/>
    </source>
</evidence>
<evidence type="ECO:0008006" key="3">
    <source>
        <dbReference type="Google" id="ProtNLM"/>
    </source>
</evidence>
<dbReference type="OrthoDB" id="2372305at2759"/>
<organism evidence="1 2">
    <name type="scientific">Holothuria leucospilota</name>
    <name type="common">Black long sea cucumber</name>
    <name type="synonym">Mertensiothuria leucospilota</name>
    <dbReference type="NCBI Taxonomy" id="206669"/>
    <lineage>
        <taxon>Eukaryota</taxon>
        <taxon>Metazoa</taxon>
        <taxon>Echinodermata</taxon>
        <taxon>Eleutherozoa</taxon>
        <taxon>Echinozoa</taxon>
        <taxon>Holothuroidea</taxon>
        <taxon>Aspidochirotacea</taxon>
        <taxon>Aspidochirotida</taxon>
        <taxon>Holothuriidae</taxon>
        <taxon>Holothuria</taxon>
    </lineage>
</organism>
<name>A0A9Q1CBZ6_HOLLE</name>
<dbReference type="AlphaFoldDB" id="A0A9Q1CBZ6"/>
<reference evidence="1" key="1">
    <citation type="submission" date="2021-10" db="EMBL/GenBank/DDBJ databases">
        <title>Tropical sea cucumber genome reveals ecological adaptation and Cuvierian tubules defense mechanism.</title>
        <authorList>
            <person name="Chen T."/>
        </authorList>
    </citation>
    <scope>NUCLEOTIDE SEQUENCE</scope>
    <source>
        <strain evidence="1">Nanhai2018</strain>
        <tissue evidence="1">Muscle</tissue>
    </source>
</reference>
<dbReference type="PANTHER" id="PTHR16230:SF3">
    <property type="entry name" value="BIOGENESIS OF LYSOSOMAL ORGANELLES COMPLEX-1, SUBUNIT 4, CAPPUCCINO"/>
    <property type="match status" value="1"/>
</dbReference>
<accession>A0A9Q1CBZ6</accession>
<evidence type="ECO:0000313" key="1">
    <source>
        <dbReference type="EMBL" id="KAJ8042112.1"/>
    </source>
</evidence>
<dbReference type="InterPro" id="IPR024857">
    <property type="entry name" value="Cappuccino"/>
</dbReference>
<dbReference type="PANTHER" id="PTHR16230">
    <property type="entry name" value="CAPPUCCINO"/>
    <property type="match status" value="1"/>
</dbReference>
<dbReference type="Proteomes" id="UP001152320">
    <property type="component" value="Chromosome 5"/>
</dbReference>
<keyword evidence="2" id="KW-1185">Reference proteome</keyword>
<dbReference type="EMBL" id="JAIZAY010000005">
    <property type="protein sequence ID" value="KAJ8042112.1"/>
    <property type="molecule type" value="Genomic_DNA"/>
</dbReference>
<proteinExistence type="predicted"/>
<gene>
    <name evidence="1" type="ORF">HOLleu_13101</name>
</gene>
<sequence length="171" mass="19164">MADATAKKNLDNIFTSFIDNLGHVQEKLRDDDHIQAEETEHGDSLETIVAATAADYAAFLSADPEKERTQLDEKIEELLTRLDEFCAVVDIKFVAIVKKDVAIVEEQVNTAEKDLGALTSVKNLIMSFPLFSQKRTKNPAHKPLRKYVPPEIFRTEDYISPAEQLDQSGEG</sequence>
<comment type="caution">
    <text evidence="1">The sequence shown here is derived from an EMBL/GenBank/DDBJ whole genome shotgun (WGS) entry which is preliminary data.</text>
</comment>
<dbReference type="GO" id="GO:0031083">
    <property type="term" value="C:BLOC-1 complex"/>
    <property type="evidence" value="ECO:0007669"/>
    <property type="project" value="TreeGrafter"/>
</dbReference>
<protein>
    <recommendedName>
        <fullName evidence="3">Biogenesis of lysosome-related organelles complex 1 subunit 4</fullName>
    </recommendedName>
</protein>